<accession>A0A813PUH6</accession>
<organism evidence="10 11">
    <name type="scientific">Brachionus calyciflorus</name>
    <dbReference type="NCBI Taxonomy" id="104777"/>
    <lineage>
        <taxon>Eukaryota</taxon>
        <taxon>Metazoa</taxon>
        <taxon>Spiralia</taxon>
        <taxon>Gnathifera</taxon>
        <taxon>Rotifera</taxon>
        <taxon>Eurotatoria</taxon>
        <taxon>Monogononta</taxon>
        <taxon>Pseudotrocha</taxon>
        <taxon>Ploima</taxon>
        <taxon>Brachionidae</taxon>
        <taxon>Brachionus</taxon>
    </lineage>
</organism>
<feature type="transmembrane region" description="Helical" evidence="9">
    <location>
        <begin position="24"/>
        <end position="42"/>
    </location>
</feature>
<keyword evidence="4 9" id="KW-0812">Transmembrane</keyword>
<evidence type="ECO:0000256" key="4">
    <source>
        <dbReference type="ARBA" id="ARBA00022692"/>
    </source>
</evidence>
<evidence type="ECO:0000256" key="5">
    <source>
        <dbReference type="ARBA" id="ARBA00022968"/>
    </source>
</evidence>
<dbReference type="InterPro" id="IPR051227">
    <property type="entry name" value="CS_glycosyltransferase"/>
</dbReference>
<evidence type="ECO:0000256" key="6">
    <source>
        <dbReference type="ARBA" id="ARBA00022989"/>
    </source>
</evidence>
<keyword evidence="3 9" id="KW-0808">Transferase</keyword>
<evidence type="ECO:0000256" key="3">
    <source>
        <dbReference type="ARBA" id="ARBA00022679"/>
    </source>
</evidence>
<dbReference type="Pfam" id="PF05679">
    <property type="entry name" value="CHGN"/>
    <property type="match status" value="2"/>
</dbReference>
<evidence type="ECO:0000256" key="7">
    <source>
        <dbReference type="ARBA" id="ARBA00023034"/>
    </source>
</evidence>
<evidence type="ECO:0000256" key="2">
    <source>
        <dbReference type="ARBA" id="ARBA00009239"/>
    </source>
</evidence>
<keyword evidence="6 9" id="KW-1133">Transmembrane helix</keyword>
<dbReference type="GO" id="GO:0032580">
    <property type="term" value="C:Golgi cisterna membrane"/>
    <property type="evidence" value="ECO:0007669"/>
    <property type="project" value="UniProtKB-SubCell"/>
</dbReference>
<dbReference type="InterPro" id="IPR008428">
    <property type="entry name" value="Chond_GalNAc"/>
</dbReference>
<dbReference type="Gene3D" id="3.90.550.50">
    <property type="match status" value="1"/>
</dbReference>
<dbReference type="OrthoDB" id="9985088at2759"/>
<gene>
    <name evidence="10" type="ORF">OXX778_LOCUS4334</name>
</gene>
<protein>
    <recommendedName>
        <fullName evidence="9">Hexosyltransferase</fullName>
        <ecNumber evidence="9">2.4.1.-</ecNumber>
    </recommendedName>
</protein>
<evidence type="ECO:0000256" key="8">
    <source>
        <dbReference type="ARBA" id="ARBA00023136"/>
    </source>
</evidence>
<proteinExistence type="inferred from homology"/>
<dbReference type="EMBL" id="CAJNOC010000420">
    <property type="protein sequence ID" value="CAF0759135.1"/>
    <property type="molecule type" value="Genomic_DNA"/>
</dbReference>
<dbReference type="EC" id="2.4.1.-" evidence="9"/>
<comment type="subcellular location">
    <subcellularLocation>
        <location evidence="1 9">Golgi apparatus</location>
        <location evidence="1 9">Golgi stack membrane</location>
        <topology evidence="1 9">Single-pass type II membrane protein</topology>
    </subcellularLocation>
</comment>
<name>A0A813PUH6_9BILA</name>
<keyword evidence="8 9" id="KW-0472">Membrane</keyword>
<dbReference type="PANTHER" id="PTHR12369">
    <property type="entry name" value="CHONDROITIN SYNTHASE"/>
    <property type="match status" value="1"/>
</dbReference>
<keyword evidence="11" id="KW-1185">Reference proteome</keyword>
<sequence length="676" mass="79678">MFNLVRNITKLSSKLILRRKKTQVLAFICSFIFGYVITDLFVNDTISYKIPNLFISQQSSQKIMYKHRPYNAIIELELKHKLFTGVLINSNASKISSHKFQLTNVDFLNHIFFFNRNSQIKKTNHILIKSEESIFELGVIDYLIQNYVNKYEWFLLVSESTYFRPDEIIENLKISKWSENIFLGSRDPNTGMCGLSSGYIISTNLLRALNSTIDTCIQQIGQIETIPNKLAGCLKFFMNIECTDKIKDVKLNFYNEKIFNFETAIQKLEFENSLTVSEVKDDETVNKLEIFFNKINIKKLEKDLIKIESQIEKNDIFTDDVNNKLPHWPLSIHEPLLSEPNPIEWDFLDETHFHNETINELNEFKKNYKNVKFLYGYRAFIPNTCQVYILFVKLNEISTKKEEIKKIYMFKPLGLPKILHYRFDSISDKITKKINVLVAFNEDNFESDSMNRIQNFIKFKKYFETISILFIKKSNNSVFNLENFIDKIGLKVYLKEIIIKDLSLYYSQDYLQLTTINIFSSNFKQNSLILYLASCSKFSSIFLENVLVNTVQNEQVYFPISFSKYLFSLKYDPNYKNEYSIRLENGYFNHFSKEFVSFYYSDYLRANNYSKEGSLFSKFLNSSIQVLSAPDKDLLCGWRNFKHCDLVAKNESKKCLEQKTHSIGTIYNLYNVLFNY</sequence>
<evidence type="ECO:0000256" key="1">
    <source>
        <dbReference type="ARBA" id="ARBA00004447"/>
    </source>
</evidence>
<dbReference type="AlphaFoldDB" id="A0A813PUH6"/>
<evidence type="ECO:0000313" key="11">
    <source>
        <dbReference type="Proteomes" id="UP000663879"/>
    </source>
</evidence>
<keyword evidence="7 9" id="KW-0333">Golgi apparatus</keyword>
<evidence type="ECO:0000313" key="10">
    <source>
        <dbReference type="EMBL" id="CAF0759135.1"/>
    </source>
</evidence>
<comment type="similarity">
    <text evidence="2 9">Belongs to the chondroitin N-acetylgalactosaminyltransferase family.</text>
</comment>
<comment type="caution">
    <text evidence="10">The sequence shown here is derived from an EMBL/GenBank/DDBJ whole genome shotgun (WGS) entry which is preliminary data.</text>
</comment>
<dbReference type="PANTHER" id="PTHR12369:SF13">
    <property type="entry name" value="HEXOSYLTRANSFERASE"/>
    <property type="match status" value="1"/>
</dbReference>
<keyword evidence="5 9" id="KW-0735">Signal-anchor</keyword>
<reference evidence="10" key="1">
    <citation type="submission" date="2021-02" db="EMBL/GenBank/DDBJ databases">
        <authorList>
            <person name="Nowell W R."/>
        </authorList>
    </citation>
    <scope>NUCLEOTIDE SEQUENCE</scope>
    <source>
        <strain evidence="10">Ploen Becks lab</strain>
    </source>
</reference>
<dbReference type="GO" id="GO:0047238">
    <property type="term" value="F:glucuronosyl-N-acetylgalactosaminyl-proteoglycan 4-beta-N-acetylgalactosaminyltransferase activity"/>
    <property type="evidence" value="ECO:0007669"/>
    <property type="project" value="TreeGrafter"/>
</dbReference>
<dbReference type="Proteomes" id="UP000663879">
    <property type="component" value="Unassembled WGS sequence"/>
</dbReference>
<evidence type="ECO:0000256" key="9">
    <source>
        <dbReference type="RuleBase" id="RU364016"/>
    </source>
</evidence>